<dbReference type="OrthoDB" id="3351491at2759"/>
<feature type="region of interest" description="Disordered" evidence="1">
    <location>
        <begin position="366"/>
        <end position="456"/>
    </location>
</feature>
<sequence>MCIASQVLRIGIVSGLPAPLPTNVGFCSRQRFVPLAAAIAGVNLAFDIYFFVRFYGTLVPSFLLLRHRLEAMIDVRFAWVLSLVVLELFICVPTLTVTSPTAQDVPFSIGAIILLIAFNFRPMPEGALSPDSPVASDAATARSTGRNVERNIETASTSSKYAIEDYGRGGYEEYKQRWSGPGMGSSKSTPGPKRSSMRQSGGVEKHVSMQVPGETPPMPPMPPVLPMPAAVSPMPAVPPVAFLPESAKPCKVPISEAFPPVYAKPHKAPISEAVSPVYAKPYKAPISAAFSPSPLSAKPHNAPINPAFSPSPVSAEAPISPAFSPPPVSAEPHKAAFSPSPVSAKPHKAAFSSPVSAKPHKAAFSPSSVYAKPHKAPISPAFSPSPVSAKPSKAPISAALPPLSAKPYKAPLSASDLAREKRGKRPAVPDPIPESLPTRVEILSPGTQRVRSKRYPIVVPGRSSQTMADAINAQAQAGSSIPRPLLLPSLREHVVGSSSSGSGSKRGSVQSSPRRHSRPKLYVYIPGTPPASAPVSQPVRQPVPVPAPHPAPSVARAPRQRTPELDPMQAIVSQLAEARNSATDERPSPSSSASDRRRCRRSSTAHALAIVTRSQSGHTQKRIEIGDRGEVTIQLRTRPAPRSTSLRQQERDMSMSSSEREGVTSPKPRGPRQPASARLPSAQRTAPAIGQLPFERRAEWL</sequence>
<feature type="region of interest" description="Disordered" evidence="1">
    <location>
        <begin position="174"/>
        <end position="216"/>
    </location>
</feature>
<dbReference type="AlphaFoldDB" id="M5G8E1"/>
<reference evidence="3 4" key="1">
    <citation type="journal article" date="2012" name="Science">
        <title>The Paleozoic origin of enzymatic lignin decomposition reconstructed from 31 fungal genomes.</title>
        <authorList>
            <person name="Floudas D."/>
            <person name="Binder M."/>
            <person name="Riley R."/>
            <person name="Barry K."/>
            <person name="Blanchette R.A."/>
            <person name="Henrissat B."/>
            <person name="Martinez A.T."/>
            <person name="Otillar R."/>
            <person name="Spatafora J.W."/>
            <person name="Yadav J.S."/>
            <person name="Aerts A."/>
            <person name="Benoit I."/>
            <person name="Boyd A."/>
            <person name="Carlson A."/>
            <person name="Copeland A."/>
            <person name="Coutinho P.M."/>
            <person name="de Vries R.P."/>
            <person name="Ferreira P."/>
            <person name="Findley K."/>
            <person name="Foster B."/>
            <person name="Gaskell J."/>
            <person name="Glotzer D."/>
            <person name="Gorecki P."/>
            <person name="Heitman J."/>
            <person name="Hesse C."/>
            <person name="Hori C."/>
            <person name="Igarashi K."/>
            <person name="Jurgens J.A."/>
            <person name="Kallen N."/>
            <person name="Kersten P."/>
            <person name="Kohler A."/>
            <person name="Kuees U."/>
            <person name="Kumar T.K.A."/>
            <person name="Kuo A."/>
            <person name="LaButti K."/>
            <person name="Larrondo L.F."/>
            <person name="Lindquist E."/>
            <person name="Ling A."/>
            <person name="Lombard V."/>
            <person name="Lucas S."/>
            <person name="Lundell T."/>
            <person name="Martin R."/>
            <person name="McLaughlin D.J."/>
            <person name="Morgenstern I."/>
            <person name="Morin E."/>
            <person name="Murat C."/>
            <person name="Nagy L.G."/>
            <person name="Nolan M."/>
            <person name="Ohm R.A."/>
            <person name="Patyshakuliyeva A."/>
            <person name="Rokas A."/>
            <person name="Ruiz-Duenas F.J."/>
            <person name="Sabat G."/>
            <person name="Salamov A."/>
            <person name="Samejima M."/>
            <person name="Schmutz J."/>
            <person name="Slot J.C."/>
            <person name="St John F."/>
            <person name="Stenlid J."/>
            <person name="Sun H."/>
            <person name="Sun S."/>
            <person name="Syed K."/>
            <person name="Tsang A."/>
            <person name="Wiebenga A."/>
            <person name="Young D."/>
            <person name="Pisabarro A."/>
            <person name="Eastwood D.C."/>
            <person name="Martin F."/>
            <person name="Cullen D."/>
            <person name="Grigoriev I.V."/>
            <person name="Hibbett D.S."/>
        </authorList>
    </citation>
    <scope>NUCLEOTIDE SEQUENCE [LARGE SCALE GENOMIC DNA]</scope>
    <source>
        <strain evidence="3 4">DJM-731 SS1</strain>
    </source>
</reference>
<evidence type="ECO:0000256" key="1">
    <source>
        <dbReference type="SAM" id="MobiDB-lite"/>
    </source>
</evidence>
<dbReference type="Proteomes" id="UP000030653">
    <property type="component" value="Unassembled WGS sequence"/>
</dbReference>
<gene>
    <name evidence="3" type="ORF">DACRYDRAFT_19622</name>
</gene>
<organism evidence="3 4">
    <name type="scientific">Dacryopinax primogenitus (strain DJM 731)</name>
    <name type="common">Brown rot fungus</name>
    <dbReference type="NCBI Taxonomy" id="1858805"/>
    <lineage>
        <taxon>Eukaryota</taxon>
        <taxon>Fungi</taxon>
        <taxon>Dikarya</taxon>
        <taxon>Basidiomycota</taxon>
        <taxon>Agaricomycotina</taxon>
        <taxon>Dacrymycetes</taxon>
        <taxon>Dacrymycetales</taxon>
        <taxon>Dacrymycetaceae</taxon>
        <taxon>Dacryopinax</taxon>
    </lineage>
</organism>
<proteinExistence type="predicted"/>
<evidence type="ECO:0000313" key="4">
    <source>
        <dbReference type="Proteomes" id="UP000030653"/>
    </source>
</evidence>
<evidence type="ECO:0000313" key="3">
    <source>
        <dbReference type="EMBL" id="EJU06481.1"/>
    </source>
</evidence>
<dbReference type="STRING" id="1858805.M5G8E1"/>
<dbReference type="GeneID" id="63686652"/>
<feature type="compositionally biased region" description="Basic and acidic residues" evidence="1">
    <location>
        <begin position="648"/>
        <end position="662"/>
    </location>
</feature>
<feature type="compositionally biased region" description="Basic and acidic residues" evidence="1">
    <location>
        <begin position="621"/>
        <end position="630"/>
    </location>
</feature>
<name>M5G8E1_DACPD</name>
<feature type="region of interest" description="Disordered" evidence="1">
    <location>
        <begin position="324"/>
        <end position="343"/>
    </location>
</feature>
<feature type="region of interest" description="Disordered" evidence="1">
    <location>
        <begin position="469"/>
        <end position="701"/>
    </location>
</feature>
<feature type="compositionally biased region" description="Polar residues" evidence="1">
    <location>
        <begin position="469"/>
        <end position="478"/>
    </location>
</feature>
<feature type="region of interest" description="Disordered" evidence="1">
    <location>
        <begin position="128"/>
        <end position="153"/>
    </location>
</feature>
<dbReference type="OMA" id="VHINTEQ"/>
<evidence type="ECO:0000256" key="2">
    <source>
        <dbReference type="SAM" id="Phobius"/>
    </source>
</evidence>
<accession>M5G8E1</accession>
<dbReference type="HOGENOM" id="CLU_393306_0_0_1"/>
<feature type="compositionally biased region" description="Low complexity" evidence="1">
    <location>
        <begin position="479"/>
        <end position="512"/>
    </location>
</feature>
<keyword evidence="2" id="KW-1133">Transmembrane helix</keyword>
<feature type="transmembrane region" description="Helical" evidence="2">
    <location>
        <begin position="77"/>
        <end position="95"/>
    </location>
</feature>
<dbReference type="EMBL" id="JH795855">
    <property type="protein sequence ID" value="EJU06481.1"/>
    <property type="molecule type" value="Genomic_DNA"/>
</dbReference>
<feature type="compositionally biased region" description="Low complexity" evidence="1">
    <location>
        <begin position="376"/>
        <end position="411"/>
    </location>
</feature>
<protein>
    <submittedName>
        <fullName evidence="3">Uncharacterized protein</fullName>
    </submittedName>
</protein>
<keyword evidence="4" id="KW-1185">Reference proteome</keyword>
<keyword evidence="2" id="KW-0472">Membrane</keyword>
<feature type="compositionally biased region" description="Pro residues" evidence="1">
    <location>
        <begin position="541"/>
        <end position="551"/>
    </location>
</feature>
<dbReference type="RefSeq" id="XP_040633375.1">
    <property type="nucleotide sequence ID" value="XM_040771590.1"/>
</dbReference>
<keyword evidence="2" id="KW-0812">Transmembrane</keyword>